<evidence type="ECO:0000256" key="3">
    <source>
        <dbReference type="SAM" id="Phobius"/>
    </source>
</evidence>
<evidence type="ECO:0000313" key="6">
    <source>
        <dbReference type="Proteomes" id="UP000639396"/>
    </source>
</evidence>
<evidence type="ECO:0000256" key="1">
    <source>
        <dbReference type="ARBA" id="ARBA00024353"/>
    </source>
</evidence>
<dbReference type="AlphaFoldDB" id="A0A927GXW6"/>
<evidence type="ECO:0000259" key="4">
    <source>
        <dbReference type="Pfam" id="PF13490"/>
    </source>
</evidence>
<sequence length="201" mass="22916">MKCQDVQQWLGGYWDMPEGDERRRAVDEHIAGCESCREEFAIWAESAELIRDTAESPEKPLMYEPISNQVMKRIYSDESWRIPVPQRMYSFSYKMRRNLSFVVAFCMTLFVFGFLFALTTEEDTTPKYGLKPVASVTTDVQTVGGKVKSTMPVSTMTASLKDPYMISVGPIRSVPDYMIVISFLGLTGTILIMNWLSRTKA</sequence>
<keyword evidence="3" id="KW-0472">Membrane</keyword>
<comment type="caution">
    <text evidence="5">The sequence shown here is derived from an EMBL/GenBank/DDBJ whole genome shotgun (WGS) entry which is preliminary data.</text>
</comment>
<keyword evidence="6" id="KW-1185">Reference proteome</keyword>
<dbReference type="Pfam" id="PF13490">
    <property type="entry name" value="zf-HC2"/>
    <property type="match status" value="1"/>
</dbReference>
<proteinExistence type="inferred from homology"/>
<evidence type="ECO:0000313" key="5">
    <source>
        <dbReference type="EMBL" id="MBD2861271.1"/>
    </source>
</evidence>
<feature type="domain" description="Putative zinc-finger" evidence="4">
    <location>
        <begin position="3"/>
        <end position="37"/>
    </location>
</feature>
<dbReference type="InterPro" id="IPR041916">
    <property type="entry name" value="Anti_sigma_zinc_sf"/>
</dbReference>
<gene>
    <name evidence="5" type="ORF">IDH45_04615</name>
</gene>
<protein>
    <recommendedName>
        <fullName evidence="2">Anti-sigma-W factor RsiW</fullName>
    </recommendedName>
</protein>
<dbReference type="Gene3D" id="1.10.10.1320">
    <property type="entry name" value="Anti-sigma factor, zinc-finger domain"/>
    <property type="match status" value="1"/>
</dbReference>
<evidence type="ECO:0000256" key="2">
    <source>
        <dbReference type="ARBA" id="ARBA00024438"/>
    </source>
</evidence>
<name>A0A927GXW6_9BACL</name>
<reference evidence="5" key="1">
    <citation type="submission" date="2020-09" db="EMBL/GenBank/DDBJ databases">
        <title>A novel bacterium of genus Paenibacillus, isolated from South China Sea.</title>
        <authorList>
            <person name="Huang H."/>
            <person name="Mo K."/>
            <person name="Hu Y."/>
        </authorList>
    </citation>
    <scope>NUCLEOTIDE SEQUENCE</scope>
    <source>
        <strain evidence="5">IB182363</strain>
    </source>
</reference>
<feature type="transmembrane region" description="Helical" evidence="3">
    <location>
        <begin position="98"/>
        <end position="118"/>
    </location>
</feature>
<comment type="similarity">
    <text evidence="1">Belongs to the zinc-associated anti-sigma factor (ZAS) superfamily. Anti-sigma-W factor family.</text>
</comment>
<keyword evidence="3" id="KW-0812">Transmembrane</keyword>
<accession>A0A927GXW6</accession>
<dbReference type="EMBL" id="JACXJA010000005">
    <property type="protein sequence ID" value="MBD2861271.1"/>
    <property type="molecule type" value="Genomic_DNA"/>
</dbReference>
<organism evidence="5 6">
    <name type="scientific">Paenibacillus oceani</name>
    <dbReference type="NCBI Taxonomy" id="2772510"/>
    <lineage>
        <taxon>Bacteria</taxon>
        <taxon>Bacillati</taxon>
        <taxon>Bacillota</taxon>
        <taxon>Bacilli</taxon>
        <taxon>Bacillales</taxon>
        <taxon>Paenibacillaceae</taxon>
        <taxon>Paenibacillus</taxon>
    </lineage>
</organism>
<dbReference type="RefSeq" id="WP_190925138.1">
    <property type="nucleotide sequence ID" value="NZ_JACXJA010000005.1"/>
</dbReference>
<feature type="transmembrane region" description="Helical" evidence="3">
    <location>
        <begin position="177"/>
        <end position="196"/>
    </location>
</feature>
<dbReference type="Proteomes" id="UP000639396">
    <property type="component" value="Unassembled WGS sequence"/>
</dbReference>
<dbReference type="InterPro" id="IPR027383">
    <property type="entry name" value="Znf_put"/>
</dbReference>
<keyword evidence="3" id="KW-1133">Transmembrane helix</keyword>